<evidence type="ECO:0000313" key="3">
    <source>
        <dbReference type="Proteomes" id="UP000287746"/>
    </source>
</evidence>
<protein>
    <submittedName>
        <fullName evidence="2">Uncharacterized protein</fullName>
    </submittedName>
</protein>
<dbReference type="Gene3D" id="3.40.50.720">
    <property type="entry name" value="NAD(P)-binding Rossmann-like Domain"/>
    <property type="match status" value="1"/>
</dbReference>
<dbReference type="EMBL" id="QQYZ01000045">
    <property type="protein sequence ID" value="RSY76290.1"/>
    <property type="molecule type" value="Genomic_DNA"/>
</dbReference>
<feature type="compositionally biased region" description="Basic residues" evidence="1">
    <location>
        <begin position="1"/>
        <end position="13"/>
    </location>
</feature>
<reference evidence="2 3" key="1">
    <citation type="submission" date="2018-07" db="EMBL/GenBank/DDBJ databases">
        <title>Genomic and Epidemiologic Investigation of an Indolent Hospital Outbreak.</title>
        <authorList>
            <person name="Johnson R.C."/>
            <person name="Deming C."/>
            <person name="Conlan S."/>
            <person name="Zellmer C.J."/>
            <person name="Michelin A.V."/>
            <person name="Lee-Lin S."/>
            <person name="Thomas P.J."/>
            <person name="Park M."/>
            <person name="Weingarten R.A."/>
            <person name="Less J."/>
            <person name="Dekker J.P."/>
            <person name="Frank K.M."/>
            <person name="Musser K.A."/>
            <person name="Mcquiston J.R."/>
            <person name="Henderson D.K."/>
            <person name="Lau A.F."/>
            <person name="Palmore T.N."/>
            <person name="Segre J.A."/>
        </authorList>
    </citation>
    <scope>NUCLEOTIDE SEQUENCE [LARGE SCALE GENOMIC DNA]</scope>
    <source>
        <strain evidence="2 3">SK-CDC1_0717</strain>
    </source>
</reference>
<evidence type="ECO:0000313" key="2">
    <source>
        <dbReference type="EMBL" id="RSY76290.1"/>
    </source>
</evidence>
<dbReference type="PANTHER" id="PTHR40254:SF1">
    <property type="entry name" value="BLR0577 PROTEIN"/>
    <property type="match status" value="1"/>
</dbReference>
<sequence>MPRHRHARARSRRQPAGPPRRDRGADPGRGGSRCARKAARLQRVRLRNTNKPTRPRVAIIGAGPSAVYALKRLITSEAPLAILIFESGARPGVGTPYDRQQNSPAMLSNIASIELPPVCETLLDWLQRIPPETRHGWGIGDADLHERHFFPRVVLGDYYADQFGALVNEGAARGHRITLHTRTRVSDIVAHEGGVWVTSDAVTQQAALAFDHAILATGHSVPKTHGADPAALGRSVEPNLSADAIRLGILGTSLSGIDVAIDHAMRIGRFKSVDGRLTFAPTDQCDRAQGPLITMMSRGGLLPEADFFCPIPYQPLDLFTDDRLAAIVMGKDGDLDRAFGLFLDQLERLDPAFLRSLGPGCTTPEGFSKCYAQRRSDFDPLEWARGNLLEVHYNARHHRTVPWRYALLRMHEPFGAIVKDLSDGDRARFNRSLKRVFVDNYAAVPPLSIERLIALHDAGILAIHALGSDYTMERDDKGAGWHIAARGVTHHFDSIVDARGQAVLGQEEFPFPTLRMQIRALAIARSASLDEIVTGKGFKLGQPGNPLERVHCLSLPFLLGRNPFVQGLTAAEELGTAAAHAILSALAANSERGLPIDIEGALASLGGHVVYLFASQGQAVLEAPRS</sequence>
<dbReference type="Proteomes" id="UP000287746">
    <property type="component" value="Unassembled WGS sequence"/>
</dbReference>
<comment type="caution">
    <text evidence="2">The sequence shown here is derived from an EMBL/GenBank/DDBJ whole genome shotgun (WGS) entry which is preliminary data.</text>
</comment>
<proteinExistence type="predicted"/>
<dbReference type="InterPro" id="IPR036188">
    <property type="entry name" value="FAD/NAD-bd_sf"/>
</dbReference>
<name>A0A430FXD4_9SPHN</name>
<dbReference type="Pfam" id="PF13454">
    <property type="entry name" value="NAD_binding_9"/>
    <property type="match status" value="1"/>
</dbReference>
<organism evidence="2 3">
    <name type="scientific">Sphingomonas koreensis</name>
    <dbReference type="NCBI Taxonomy" id="93064"/>
    <lineage>
        <taxon>Bacteria</taxon>
        <taxon>Pseudomonadati</taxon>
        <taxon>Pseudomonadota</taxon>
        <taxon>Alphaproteobacteria</taxon>
        <taxon>Sphingomonadales</taxon>
        <taxon>Sphingomonadaceae</taxon>
        <taxon>Sphingomonas</taxon>
    </lineage>
</organism>
<dbReference type="InterPro" id="IPR052189">
    <property type="entry name" value="L-asp_N-monooxygenase_NS-form"/>
</dbReference>
<dbReference type="InterPro" id="IPR038732">
    <property type="entry name" value="HpyO/CreE_NAD-binding"/>
</dbReference>
<feature type="region of interest" description="Disordered" evidence="1">
    <location>
        <begin position="1"/>
        <end position="37"/>
    </location>
</feature>
<gene>
    <name evidence="2" type="ORF">DAH66_22075</name>
</gene>
<dbReference type="PANTHER" id="PTHR40254">
    <property type="entry name" value="BLR0577 PROTEIN"/>
    <property type="match status" value="1"/>
</dbReference>
<dbReference type="AlphaFoldDB" id="A0A430FXD4"/>
<accession>A0A430FXD4</accession>
<evidence type="ECO:0000256" key="1">
    <source>
        <dbReference type="SAM" id="MobiDB-lite"/>
    </source>
</evidence>
<dbReference type="SUPFAM" id="SSF51905">
    <property type="entry name" value="FAD/NAD(P)-binding domain"/>
    <property type="match status" value="1"/>
</dbReference>